<dbReference type="Proteomes" id="UP000562682">
    <property type="component" value="Unassembled WGS sequence"/>
</dbReference>
<dbReference type="Gene3D" id="3.30.40.10">
    <property type="entry name" value="Zinc/RING finger domain, C3HC4 (zinc finger)"/>
    <property type="match status" value="1"/>
</dbReference>
<dbReference type="AlphaFoldDB" id="A0A8H6CX26"/>
<organism evidence="1 2">
    <name type="scientific">Fusarium denticulatum</name>
    <dbReference type="NCBI Taxonomy" id="48507"/>
    <lineage>
        <taxon>Eukaryota</taxon>
        <taxon>Fungi</taxon>
        <taxon>Dikarya</taxon>
        <taxon>Ascomycota</taxon>
        <taxon>Pezizomycotina</taxon>
        <taxon>Sordariomycetes</taxon>
        <taxon>Hypocreomycetidae</taxon>
        <taxon>Hypocreales</taxon>
        <taxon>Nectriaceae</taxon>
        <taxon>Fusarium</taxon>
        <taxon>Fusarium fujikuroi species complex</taxon>
    </lineage>
</organism>
<accession>A0A8H6CX26</accession>
<proteinExistence type="predicted"/>
<name>A0A8H6CX26_9HYPO</name>
<reference evidence="1 2" key="1">
    <citation type="submission" date="2020-05" db="EMBL/GenBank/DDBJ databases">
        <title>Identification and distribution of gene clusters putatively required for synthesis of sphingolipid metabolism inhibitors in phylogenetically diverse species of the filamentous fungus Fusarium.</title>
        <authorList>
            <person name="Kim H.-S."/>
            <person name="Busman M."/>
            <person name="Brown D.W."/>
            <person name="Divon H."/>
            <person name="Uhlig S."/>
            <person name="Proctor R.H."/>
        </authorList>
    </citation>
    <scope>NUCLEOTIDE SEQUENCE [LARGE SCALE GENOMIC DNA]</scope>
    <source>
        <strain evidence="1 2">NRRL 25311</strain>
    </source>
</reference>
<keyword evidence="2" id="KW-1185">Reference proteome</keyword>
<comment type="caution">
    <text evidence="1">The sequence shown here is derived from an EMBL/GenBank/DDBJ whole genome shotgun (WGS) entry which is preliminary data.</text>
</comment>
<protein>
    <submittedName>
        <fullName evidence="1">Uncharacterized protein</fullName>
    </submittedName>
</protein>
<dbReference type="InterPro" id="IPR013083">
    <property type="entry name" value="Znf_RING/FYVE/PHD"/>
</dbReference>
<evidence type="ECO:0000313" key="2">
    <source>
        <dbReference type="Proteomes" id="UP000562682"/>
    </source>
</evidence>
<gene>
    <name evidence="1" type="ORF">FDENT_521</name>
</gene>
<evidence type="ECO:0000313" key="1">
    <source>
        <dbReference type="EMBL" id="KAF5695217.1"/>
    </source>
</evidence>
<dbReference type="EMBL" id="JAAOAK010000012">
    <property type="protein sequence ID" value="KAF5695217.1"/>
    <property type="molecule type" value="Genomic_DNA"/>
</dbReference>
<dbReference type="SUPFAM" id="SSF57850">
    <property type="entry name" value="RING/U-box"/>
    <property type="match status" value="1"/>
</dbReference>
<sequence length="238" mass="27015">MGNTKILALRRRGLGTMGSVWESNSEKDAVSQLNETWLPFNPSGKLYLQHVHLVKFRVSTRVYGVVEDSIESLRKDWERQFVNLSSIPETGYRVLKLESQDREPFTQGKEVLERIINGTTTTLNGKNLWSPDFKADRGAYRRLQEIEQGLGVVIIRDIKSSKFRVFGPEDKFVPACEALDQLLQELQPWATGHDTEQSQTEKTTEADCAVCFCEAHQPLATSCGHVYCTICFVNICVR</sequence>